<reference evidence="2 3" key="1">
    <citation type="submission" date="2019-12" db="EMBL/GenBank/DDBJ databases">
        <title>A genome sequence resource for the geographically widespread anthracnose pathogen Colletotrichum asianum.</title>
        <authorList>
            <person name="Meng Y."/>
        </authorList>
    </citation>
    <scope>NUCLEOTIDE SEQUENCE [LARGE SCALE GENOMIC DNA]</scope>
    <source>
        <strain evidence="2 3">ICMP 18580</strain>
    </source>
</reference>
<accession>A0A8H3ZK77</accession>
<dbReference type="GO" id="GO:0006874">
    <property type="term" value="P:intracellular calcium ion homeostasis"/>
    <property type="evidence" value="ECO:0007669"/>
    <property type="project" value="TreeGrafter"/>
</dbReference>
<dbReference type="PANTHER" id="PTHR31323:SF14">
    <property type="entry name" value="MECHANOSENSITIVE ION CHANNEL PROTEIN MSY2"/>
    <property type="match status" value="1"/>
</dbReference>
<sequence length="243" mass="27262">METSISLVFWTINAYATVVPVCVAFDSDIPTPNWVSILQKVMLDSIAVAAMVLVQRFVIQLINITYSAKQFTTPFCDRFAQEHYTIITGEVEQKDSSPSKLLSSMRLAGREVAQAFGQMTADICGNKALSHTQAAHTIVTEALEAATTSDSLDRRIWRSFVPLTGDALTQKDVEKTFTADRIRDVRELFTLLDLDQNSDISLEQMISTVIRVGQERIAIWKSTRDIKSAVRVLDHFFQVFSFS</sequence>
<evidence type="ECO:0000313" key="2">
    <source>
        <dbReference type="EMBL" id="KAF0318787.1"/>
    </source>
</evidence>
<name>A0A8H3ZK77_9PEZI</name>
<comment type="caution">
    <text evidence="2">The sequence shown here is derived from an EMBL/GenBank/DDBJ whole genome shotgun (WGS) entry which is preliminary data.</text>
</comment>
<dbReference type="AlphaFoldDB" id="A0A8H3ZK77"/>
<gene>
    <name evidence="2" type="ORF">GQ607_013919</name>
</gene>
<evidence type="ECO:0000313" key="3">
    <source>
        <dbReference type="Proteomes" id="UP000434172"/>
    </source>
</evidence>
<dbReference type="OrthoDB" id="544685at2759"/>
<organism evidence="2 3">
    <name type="scientific">Colletotrichum asianum</name>
    <dbReference type="NCBI Taxonomy" id="702518"/>
    <lineage>
        <taxon>Eukaryota</taxon>
        <taxon>Fungi</taxon>
        <taxon>Dikarya</taxon>
        <taxon>Ascomycota</taxon>
        <taxon>Pezizomycotina</taxon>
        <taxon>Sordariomycetes</taxon>
        <taxon>Hypocreomycetidae</taxon>
        <taxon>Glomerellales</taxon>
        <taxon>Glomerellaceae</taxon>
        <taxon>Colletotrichum</taxon>
        <taxon>Colletotrichum gloeosporioides species complex</taxon>
    </lineage>
</organism>
<evidence type="ECO:0000259" key="1">
    <source>
        <dbReference type="PROSITE" id="PS50222"/>
    </source>
</evidence>
<dbReference type="InterPro" id="IPR002048">
    <property type="entry name" value="EF_hand_dom"/>
</dbReference>
<dbReference type="Pfam" id="PF25886">
    <property type="entry name" value="Msy1"/>
    <property type="match status" value="1"/>
</dbReference>
<feature type="domain" description="EF-hand" evidence="1">
    <location>
        <begin position="180"/>
        <end position="215"/>
    </location>
</feature>
<proteinExistence type="predicted"/>
<protein>
    <recommendedName>
        <fullName evidence="1">EF-hand domain-containing protein</fullName>
    </recommendedName>
</protein>
<dbReference type="Proteomes" id="UP000434172">
    <property type="component" value="Unassembled WGS sequence"/>
</dbReference>
<dbReference type="InterPro" id="IPR058650">
    <property type="entry name" value="Msy1/2-like"/>
</dbReference>
<dbReference type="PANTHER" id="PTHR31323">
    <property type="entry name" value="MECHANOSENSITIVE ION CHANNEL PROTEIN MSY2"/>
    <property type="match status" value="1"/>
</dbReference>
<dbReference type="PROSITE" id="PS50222">
    <property type="entry name" value="EF_HAND_2"/>
    <property type="match status" value="1"/>
</dbReference>
<dbReference type="GO" id="GO:0005262">
    <property type="term" value="F:calcium channel activity"/>
    <property type="evidence" value="ECO:0007669"/>
    <property type="project" value="TreeGrafter"/>
</dbReference>
<keyword evidence="3" id="KW-1185">Reference proteome</keyword>
<dbReference type="GO" id="GO:0005509">
    <property type="term" value="F:calcium ion binding"/>
    <property type="evidence" value="ECO:0007669"/>
    <property type="project" value="InterPro"/>
</dbReference>
<dbReference type="EMBL" id="WOWK01000104">
    <property type="protein sequence ID" value="KAF0318787.1"/>
    <property type="molecule type" value="Genomic_DNA"/>
</dbReference>